<name>A0A382YQT5_9ZZZZ</name>
<dbReference type="InterPro" id="IPR029061">
    <property type="entry name" value="THDP-binding"/>
</dbReference>
<protein>
    <recommendedName>
        <fullName evidence="1">Transketolase N-terminal domain-containing protein</fullName>
    </recommendedName>
</protein>
<dbReference type="SUPFAM" id="SSF52518">
    <property type="entry name" value="Thiamin diphosphate-binding fold (THDP-binding)"/>
    <property type="match status" value="1"/>
</dbReference>
<feature type="non-terminal residue" evidence="2">
    <location>
        <position position="262"/>
    </location>
</feature>
<dbReference type="InterPro" id="IPR005474">
    <property type="entry name" value="Transketolase_N"/>
</dbReference>
<evidence type="ECO:0000313" key="2">
    <source>
        <dbReference type="EMBL" id="SVD85574.1"/>
    </source>
</evidence>
<dbReference type="AlphaFoldDB" id="A0A382YQT5"/>
<dbReference type="EMBL" id="UINC01177767">
    <property type="protein sequence ID" value="SVD85574.1"/>
    <property type="molecule type" value="Genomic_DNA"/>
</dbReference>
<feature type="non-terminal residue" evidence="2">
    <location>
        <position position="1"/>
    </location>
</feature>
<evidence type="ECO:0000259" key="1">
    <source>
        <dbReference type="Pfam" id="PF00456"/>
    </source>
</evidence>
<dbReference type="CDD" id="cd02012">
    <property type="entry name" value="TPP_TK"/>
    <property type="match status" value="1"/>
</dbReference>
<dbReference type="PANTHER" id="PTHR47514:SF2">
    <property type="entry name" value="TRANSKETOLASE"/>
    <property type="match status" value="1"/>
</dbReference>
<proteinExistence type="predicted"/>
<accession>A0A382YQT5</accession>
<feature type="domain" description="Transketolase N-terminal" evidence="1">
    <location>
        <begin position="8"/>
        <end position="252"/>
    </location>
</feature>
<dbReference type="Gene3D" id="3.40.50.970">
    <property type="match status" value="1"/>
</dbReference>
<sequence length="262" mass="28798">AGRMRRNALEMALVVGPGSTHFGGGMSMVEITATLYGQIMNLDPADPEWADRDRFILSKGHSVLGYYTALAEVGYISQEELLQYGQHGSFLHGHAIMNREKGIEFSNGSLGMGLALGIGVAVAGKKREKNYRVYVLLGDGECNEGSVWEAAMAAPNYKLNNLVAIIDRNNFQQTGSNQDIMSLGDAAAKWRAFSWETIEVDGHNVGEMYDVLSQERSDEKPLAIIAHTIKGKGFSFSENNNEWHHAALSKDHYETGLQEISE</sequence>
<reference evidence="2" key="1">
    <citation type="submission" date="2018-05" db="EMBL/GenBank/DDBJ databases">
        <authorList>
            <person name="Lanie J.A."/>
            <person name="Ng W.-L."/>
            <person name="Kazmierczak K.M."/>
            <person name="Andrzejewski T.M."/>
            <person name="Davidsen T.M."/>
            <person name="Wayne K.J."/>
            <person name="Tettelin H."/>
            <person name="Glass J.I."/>
            <person name="Rusch D."/>
            <person name="Podicherti R."/>
            <person name="Tsui H.-C.T."/>
            <person name="Winkler M.E."/>
        </authorList>
    </citation>
    <scope>NUCLEOTIDE SEQUENCE</scope>
</reference>
<gene>
    <name evidence="2" type="ORF">METZ01_LOCUS438428</name>
</gene>
<dbReference type="Pfam" id="PF00456">
    <property type="entry name" value="Transketolase_N"/>
    <property type="match status" value="1"/>
</dbReference>
<organism evidence="2">
    <name type="scientific">marine metagenome</name>
    <dbReference type="NCBI Taxonomy" id="408172"/>
    <lineage>
        <taxon>unclassified sequences</taxon>
        <taxon>metagenomes</taxon>
        <taxon>ecological metagenomes</taxon>
    </lineage>
</organism>
<dbReference type="PANTHER" id="PTHR47514">
    <property type="entry name" value="TRANSKETOLASE N-TERMINAL SECTION-RELATED"/>
    <property type="match status" value="1"/>
</dbReference>